<accession>A0ABV8XKU6</accession>
<comment type="caution">
    <text evidence="1">The sequence shown here is derived from an EMBL/GenBank/DDBJ whole genome shotgun (WGS) entry which is preliminary data.</text>
</comment>
<keyword evidence="2" id="KW-1185">Reference proteome</keyword>
<organism evidence="1 2">
    <name type="scientific">Deinococcus navajonensis</name>
    <dbReference type="NCBI Taxonomy" id="309884"/>
    <lineage>
        <taxon>Bacteria</taxon>
        <taxon>Thermotogati</taxon>
        <taxon>Deinococcota</taxon>
        <taxon>Deinococci</taxon>
        <taxon>Deinococcales</taxon>
        <taxon>Deinococcaceae</taxon>
        <taxon>Deinococcus</taxon>
    </lineage>
</organism>
<sequence>MDVDTKLALPYQDFGQYASEVGSVFSVPTYTVPVAALPHLIRRLAELDIGDLDGIEFAEFQSDQQLIHSHPNLARVTTTAGSARARSGNT</sequence>
<proteinExistence type="predicted"/>
<dbReference type="Proteomes" id="UP001595998">
    <property type="component" value="Unassembled WGS sequence"/>
</dbReference>
<reference evidence="2" key="1">
    <citation type="journal article" date="2019" name="Int. J. Syst. Evol. Microbiol.">
        <title>The Global Catalogue of Microorganisms (GCM) 10K type strain sequencing project: providing services to taxonomists for standard genome sequencing and annotation.</title>
        <authorList>
            <consortium name="The Broad Institute Genomics Platform"/>
            <consortium name="The Broad Institute Genome Sequencing Center for Infectious Disease"/>
            <person name="Wu L."/>
            <person name="Ma J."/>
        </authorList>
    </citation>
    <scope>NUCLEOTIDE SEQUENCE [LARGE SCALE GENOMIC DNA]</scope>
    <source>
        <strain evidence="2">CCUG 56029</strain>
    </source>
</reference>
<dbReference type="RefSeq" id="WP_380035447.1">
    <property type="nucleotide sequence ID" value="NZ_JBHSEH010000004.1"/>
</dbReference>
<gene>
    <name evidence="1" type="ORF">ACFOZ9_01385</name>
</gene>
<name>A0ABV8XKU6_9DEIO</name>
<evidence type="ECO:0000313" key="2">
    <source>
        <dbReference type="Proteomes" id="UP001595998"/>
    </source>
</evidence>
<dbReference type="EMBL" id="JBHSEH010000004">
    <property type="protein sequence ID" value="MFC4424845.1"/>
    <property type="molecule type" value="Genomic_DNA"/>
</dbReference>
<evidence type="ECO:0000313" key="1">
    <source>
        <dbReference type="EMBL" id="MFC4424845.1"/>
    </source>
</evidence>
<protein>
    <submittedName>
        <fullName evidence="1">Uncharacterized protein</fullName>
    </submittedName>
</protein>